<dbReference type="Pfam" id="PF00494">
    <property type="entry name" value="SQS_PSY"/>
    <property type="match status" value="1"/>
</dbReference>
<organism evidence="2 3">
    <name type="scientific">Hyalangium rubrum</name>
    <dbReference type="NCBI Taxonomy" id="3103134"/>
    <lineage>
        <taxon>Bacteria</taxon>
        <taxon>Pseudomonadati</taxon>
        <taxon>Myxococcota</taxon>
        <taxon>Myxococcia</taxon>
        <taxon>Myxococcales</taxon>
        <taxon>Cystobacterineae</taxon>
        <taxon>Archangiaceae</taxon>
        <taxon>Hyalangium</taxon>
    </lineage>
</organism>
<keyword evidence="1" id="KW-0808">Transferase</keyword>
<dbReference type="InterPro" id="IPR019845">
    <property type="entry name" value="Squalene/phytoene_synthase_CS"/>
</dbReference>
<evidence type="ECO:0000313" key="3">
    <source>
        <dbReference type="Proteomes" id="UP001291309"/>
    </source>
</evidence>
<evidence type="ECO:0000256" key="1">
    <source>
        <dbReference type="ARBA" id="ARBA00022679"/>
    </source>
</evidence>
<dbReference type="InterPro" id="IPR044844">
    <property type="entry name" value="Trans_IPPS_euk-type"/>
</dbReference>
<accession>A0ABU5HFT5</accession>
<dbReference type="EMBL" id="JAXIVS010000018">
    <property type="protein sequence ID" value="MDY7232226.1"/>
    <property type="molecule type" value="Genomic_DNA"/>
</dbReference>
<dbReference type="PANTHER" id="PTHR11626:SF2">
    <property type="entry name" value="SQUALENE SYNTHASE"/>
    <property type="match status" value="1"/>
</dbReference>
<dbReference type="PROSITE" id="PS01044">
    <property type="entry name" value="SQUALEN_PHYTOEN_SYN_1"/>
    <property type="match status" value="1"/>
</dbReference>
<gene>
    <name evidence="2" type="ORF">SYV04_37905</name>
</gene>
<dbReference type="PANTHER" id="PTHR11626">
    <property type="entry name" value="FARNESYL-DIPHOSPHATE FARNESYLTRANSFERASE"/>
    <property type="match status" value="1"/>
</dbReference>
<dbReference type="Gene3D" id="1.10.600.10">
    <property type="entry name" value="Farnesyl Diphosphate Synthase"/>
    <property type="match status" value="1"/>
</dbReference>
<dbReference type="InterPro" id="IPR008949">
    <property type="entry name" value="Isoprenoid_synthase_dom_sf"/>
</dbReference>
<dbReference type="SUPFAM" id="SSF48576">
    <property type="entry name" value="Terpenoid synthases"/>
    <property type="match status" value="1"/>
</dbReference>
<sequence>MMDAPVGPASPLSDSEVTTLLERTSRTFALAIPLLEQPLRREVGLAYLLLRVADTLEDAATWTREQRRTALTEMEVLIEGGAGPGASELAHRWLALCPSEDAGYLQLLEHTPQLLASLEALRPEAGAILRQFVLRTVRGMREVLARATEQGLLTLGSLEELRAYCYVVAGLVGELLTELFLLDERLTTSAPRLRALAPLFGEALQLVNVLKDATQDREQGRSLLPESVRLEDVHALAASDIVEAARYVRVLHSAGASRGVLAFTSLPLQLAHSSLELLSRKGPGAKVSRSEVASQMEALQEALQRGVLPDDVNRLAQDR</sequence>
<dbReference type="SFLD" id="SFLDS00005">
    <property type="entry name" value="Isoprenoid_Synthase_Type_I"/>
    <property type="match status" value="1"/>
</dbReference>
<evidence type="ECO:0000313" key="2">
    <source>
        <dbReference type="EMBL" id="MDY7232226.1"/>
    </source>
</evidence>
<dbReference type="InterPro" id="IPR002060">
    <property type="entry name" value="Squ/phyt_synthse"/>
</dbReference>
<name>A0ABU5HFT5_9BACT</name>
<keyword evidence="3" id="KW-1185">Reference proteome</keyword>
<dbReference type="SFLD" id="SFLDG01018">
    <property type="entry name" value="Squalene/Phytoene_Synthase_Lik"/>
    <property type="match status" value="1"/>
</dbReference>
<dbReference type="Proteomes" id="UP001291309">
    <property type="component" value="Unassembled WGS sequence"/>
</dbReference>
<dbReference type="RefSeq" id="WP_321550939.1">
    <property type="nucleotide sequence ID" value="NZ_JAXIVS010000018.1"/>
</dbReference>
<protein>
    <submittedName>
        <fullName evidence="2">Squalene/phytoene synthase family protein</fullName>
    </submittedName>
</protein>
<comment type="caution">
    <text evidence="2">The sequence shown here is derived from an EMBL/GenBank/DDBJ whole genome shotgun (WGS) entry which is preliminary data.</text>
</comment>
<proteinExistence type="predicted"/>
<reference evidence="2 3" key="1">
    <citation type="submission" date="2023-12" db="EMBL/GenBank/DDBJ databases">
        <title>the genome sequence of Hyalangium sp. s54d21.</title>
        <authorList>
            <person name="Zhang X."/>
        </authorList>
    </citation>
    <scope>NUCLEOTIDE SEQUENCE [LARGE SCALE GENOMIC DNA]</scope>
    <source>
        <strain evidence="3">s54d21</strain>
    </source>
</reference>